<evidence type="ECO:0000256" key="3">
    <source>
        <dbReference type="ARBA" id="ARBA00023027"/>
    </source>
</evidence>
<dbReference type="InterPro" id="IPR006140">
    <property type="entry name" value="D-isomer_DH_NAD-bd"/>
</dbReference>
<comment type="caution">
    <text evidence="7">The sequence shown here is derived from an EMBL/GenBank/DDBJ whole genome shotgun (WGS) entry which is preliminary data.</text>
</comment>
<dbReference type="PROSITE" id="PS00670">
    <property type="entry name" value="D_2_HYDROXYACID_DH_2"/>
    <property type="match status" value="1"/>
</dbReference>
<dbReference type="Proteomes" id="UP000214600">
    <property type="component" value="Unassembled WGS sequence"/>
</dbReference>
<dbReference type="PROSITE" id="PS00671">
    <property type="entry name" value="D_2_HYDROXYACID_DH_3"/>
    <property type="match status" value="1"/>
</dbReference>
<evidence type="ECO:0000259" key="6">
    <source>
        <dbReference type="Pfam" id="PF02826"/>
    </source>
</evidence>
<evidence type="ECO:0000313" key="7">
    <source>
        <dbReference type="EMBL" id="OXI32041.1"/>
    </source>
</evidence>
<sequence>MSHHVVFLDHEGIAPSVKVPQLPFEHTWTSYSYTSPQDLIARLRDATVALTCSVPLRAEHLRQLPELRMISLALTGTDIVDLDYCHEHDIVVTNVPGYAANTVAEHVIAMMFELLRRPCSYHRTMQRIHRGEQAPKNIYFDHRIRDVAGKTLGIIGNGVIARRLAELARGLDMNVLFYDKGGEFRGAGFVPLAQLLASSDVLSVNVPLTDETRDMLGERELAQMKRDAILINTARGGIVNEAALIDAMLGRRLGGAALDVLVNEPVDIDDPVFQLIDLDNFILNPHVAWSSEDAMQGLIDKALGNIVQFANGETPQFAIQKVTA</sequence>
<dbReference type="InterPro" id="IPR050418">
    <property type="entry name" value="D-iso_2-hydroxyacid_DH_PdxB"/>
</dbReference>
<dbReference type="AlphaFoldDB" id="A0A228HPE1"/>
<dbReference type="InterPro" id="IPR006139">
    <property type="entry name" value="D-isomer_2_OHA_DH_cat_dom"/>
</dbReference>
<dbReference type="SUPFAM" id="SSF51735">
    <property type="entry name" value="NAD(P)-binding Rossmann-fold domains"/>
    <property type="match status" value="1"/>
</dbReference>
<evidence type="ECO:0000256" key="4">
    <source>
        <dbReference type="RuleBase" id="RU003719"/>
    </source>
</evidence>
<feature type="domain" description="D-isomer specific 2-hydroxyacid dehydrogenase NAD-binding" evidence="6">
    <location>
        <begin position="108"/>
        <end position="288"/>
    </location>
</feature>
<name>A0A228HPE1_9BURK</name>
<keyword evidence="3" id="KW-0520">NAD</keyword>
<dbReference type="InterPro" id="IPR036291">
    <property type="entry name" value="NAD(P)-bd_dom_sf"/>
</dbReference>
<comment type="similarity">
    <text evidence="1 4">Belongs to the D-isomer specific 2-hydroxyacid dehydrogenase family.</text>
</comment>
<keyword evidence="2 4" id="KW-0560">Oxidoreductase</keyword>
<proteinExistence type="inferred from homology"/>
<dbReference type="SUPFAM" id="SSF52283">
    <property type="entry name" value="Formate/glycerate dehydrogenase catalytic domain-like"/>
    <property type="match status" value="1"/>
</dbReference>
<evidence type="ECO:0000259" key="5">
    <source>
        <dbReference type="Pfam" id="PF00389"/>
    </source>
</evidence>
<protein>
    <submittedName>
        <fullName evidence="7">Glycerate dehydrogenase</fullName>
    </submittedName>
</protein>
<evidence type="ECO:0000256" key="1">
    <source>
        <dbReference type="ARBA" id="ARBA00005854"/>
    </source>
</evidence>
<reference evidence="7 8" key="2">
    <citation type="submission" date="2017-08" db="EMBL/GenBank/DDBJ databases">
        <title>WGS of novel Burkholderia cepaca complex species.</title>
        <authorList>
            <person name="Lipuma J."/>
            <person name="Spilker T."/>
        </authorList>
    </citation>
    <scope>NUCLEOTIDE SEQUENCE [LARGE SCALE GENOMIC DNA]</scope>
    <source>
        <strain evidence="7 8">AU17325</strain>
    </source>
</reference>
<dbReference type="PANTHER" id="PTHR43761">
    <property type="entry name" value="D-ISOMER SPECIFIC 2-HYDROXYACID DEHYDROGENASE FAMILY PROTEIN (AFU_ORTHOLOGUE AFUA_1G13630)"/>
    <property type="match status" value="1"/>
</dbReference>
<dbReference type="GO" id="GO:0051287">
    <property type="term" value="F:NAD binding"/>
    <property type="evidence" value="ECO:0007669"/>
    <property type="project" value="InterPro"/>
</dbReference>
<dbReference type="GO" id="GO:0016616">
    <property type="term" value="F:oxidoreductase activity, acting on the CH-OH group of donors, NAD or NADP as acceptor"/>
    <property type="evidence" value="ECO:0007669"/>
    <property type="project" value="InterPro"/>
</dbReference>
<dbReference type="Pfam" id="PF00389">
    <property type="entry name" value="2-Hacid_dh"/>
    <property type="match status" value="1"/>
</dbReference>
<reference evidence="8" key="1">
    <citation type="submission" date="2017-06" db="EMBL/GenBank/DDBJ databases">
        <authorList>
            <person name="LiPuma J."/>
            <person name="Spilker T."/>
        </authorList>
    </citation>
    <scope>NUCLEOTIDE SEQUENCE [LARGE SCALE GENOMIC DNA]</scope>
    <source>
        <strain evidence="8">AU17325</strain>
    </source>
</reference>
<dbReference type="EMBL" id="NKFA01000040">
    <property type="protein sequence ID" value="OXI32041.1"/>
    <property type="molecule type" value="Genomic_DNA"/>
</dbReference>
<dbReference type="InterPro" id="IPR029753">
    <property type="entry name" value="D-isomer_DH_CS"/>
</dbReference>
<evidence type="ECO:0000256" key="2">
    <source>
        <dbReference type="ARBA" id="ARBA00023002"/>
    </source>
</evidence>
<dbReference type="Gene3D" id="3.40.50.720">
    <property type="entry name" value="NAD(P)-binding Rossmann-like Domain"/>
    <property type="match status" value="2"/>
</dbReference>
<dbReference type="PANTHER" id="PTHR43761:SF1">
    <property type="entry name" value="D-ISOMER SPECIFIC 2-HYDROXYACID DEHYDROGENASE CATALYTIC DOMAIN-CONTAINING PROTEIN-RELATED"/>
    <property type="match status" value="1"/>
</dbReference>
<accession>A0A228HPE1</accession>
<evidence type="ECO:0000313" key="8">
    <source>
        <dbReference type="Proteomes" id="UP000214600"/>
    </source>
</evidence>
<dbReference type="Pfam" id="PF02826">
    <property type="entry name" value="2-Hacid_dh_C"/>
    <property type="match status" value="1"/>
</dbReference>
<feature type="domain" description="D-isomer specific 2-hydroxyacid dehydrogenase catalytic" evidence="5">
    <location>
        <begin position="34"/>
        <end position="319"/>
    </location>
</feature>
<gene>
    <name evidence="7" type="ORF">CFB84_40925</name>
</gene>
<organism evidence="7 8">
    <name type="scientific">Burkholderia aenigmatica</name>
    <dbReference type="NCBI Taxonomy" id="2015348"/>
    <lineage>
        <taxon>Bacteria</taxon>
        <taxon>Pseudomonadati</taxon>
        <taxon>Pseudomonadota</taxon>
        <taxon>Betaproteobacteria</taxon>
        <taxon>Burkholderiales</taxon>
        <taxon>Burkholderiaceae</taxon>
        <taxon>Burkholderia</taxon>
        <taxon>Burkholderia cepacia complex</taxon>
    </lineage>
</organism>
<dbReference type="OrthoDB" id="9805416at2"/>